<name>A0ABQ7DW54_BRACR</name>
<reference evidence="1 2" key="1">
    <citation type="journal article" date="2020" name="BMC Genomics">
        <title>Intraspecific diversification of the crop wild relative Brassica cretica Lam. using demographic model selection.</title>
        <authorList>
            <person name="Kioukis A."/>
            <person name="Michalopoulou V.A."/>
            <person name="Briers L."/>
            <person name="Pirintsos S."/>
            <person name="Studholme D.J."/>
            <person name="Pavlidis P."/>
            <person name="Sarris P.F."/>
        </authorList>
    </citation>
    <scope>NUCLEOTIDE SEQUENCE [LARGE SCALE GENOMIC DNA]</scope>
    <source>
        <strain evidence="2">cv. PFS-1207/04</strain>
    </source>
</reference>
<dbReference type="EMBL" id="QGKV02000649">
    <property type="protein sequence ID" value="KAF3581420.1"/>
    <property type="molecule type" value="Genomic_DNA"/>
</dbReference>
<evidence type="ECO:0000313" key="2">
    <source>
        <dbReference type="Proteomes" id="UP000266723"/>
    </source>
</evidence>
<proteinExistence type="predicted"/>
<dbReference type="Proteomes" id="UP000266723">
    <property type="component" value="Unassembled WGS sequence"/>
</dbReference>
<organism evidence="1 2">
    <name type="scientific">Brassica cretica</name>
    <name type="common">Mustard</name>
    <dbReference type="NCBI Taxonomy" id="69181"/>
    <lineage>
        <taxon>Eukaryota</taxon>
        <taxon>Viridiplantae</taxon>
        <taxon>Streptophyta</taxon>
        <taxon>Embryophyta</taxon>
        <taxon>Tracheophyta</taxon>
        <taxon>Spermatophyta</taxon>
        <taxon>Magnoliopsida</taxon>
        <taxon>eudicotyledons</taxon>
        <taxon>Gunneridae</taxon>
        <taxon>Pentapetalae</taxon>
        <taxon>rosids</taxon>
        <taxon>malvids</taxon>
        <taxon>Brassicales</taxon>
        <taxon>Brassicaceae</taxon>
        <taxon>Brassiceae</taxon>
        <taxon>Brassica</taxon>
    </lineage>
</organism>
<evidence type="ECO:0000313" key="1">
    <source>
        <dbReference type="EMBL" id="KAF3581420.1"/>
    </source>
</evidence>
<gene>
    <name evidence="1" type="ORF">DY000_02034795</name>
</gene>
<protein>
    <recommendedName>
        <fullName evidence="3">t-SNARE coiled-coil homology domain-containing protein</fullName>
    </recommendedName>
</protein>
<accession>A0ABQ7DW54</accession>
<evidence type="ECO:0008006" key="3">
    <source>
        <dbReference type="Google" id="ProtNLM"/>
    </source>
</evidence>
<keyword evidence="2" id="KW-1185">Reference proteome</keyword>
<comment type="caution">
    <text evidence="1">The sequence shown here is derived from an EMBL/GenBank/DDBJ whole genome shotgun (WGS) entry which is preliminary data.</text>
</comment>
<sequence>MDTEDQSLKKIIHDQAQKIESQGNEISKLNKIVRYLASKDSTVAYILQSEDVSHGSGSGDDDESDAI</sequence>